<evidence type="ECO:0000313" key="2">
    <source>
        <dbReference type="EMBL" id="EBY3766400.1"/>
    </source>
</evidence>
<dbReference type="EMBL" id="AAKQSY010000001">
    <property type="protein sequence ID" value="ECU6927732.1"/>
    <property type="molecule type" value="Genomic_DNA"/>
</dbReference>
<reference evidence="6" key="4">
    <citation type="submission" date="2018-07" db="EMBL/GenBank/DDBJ databases">
        <authorList>
            <consortium name="NARMS: The National Antimicrobial Resistance Monitoring System"/>
        </authorList>
    </citation>
    <scope>NUCLEOTIDE SEQUENCE</scope>
    <source>
        <strain evidence="3">FSIS1503023</strain>
        <strain evidence="5">FSIS1606185</strain>
        <strain evidence="4">FSIS1607449</strain>
        <strain evidence="6">FSIS1702211</strain>
    </source>
</reference>
<dbReference type="InterPro" id="IPR021815">
    <property type="entry name" value="TsiV"/>
</dbReference>
<evidence type="ECO:0000313" key="7">
    <source>
        <dbReference type="EMBL" id="ECU6927732.1"/>
    </source>
</evidence>
<evidence type="ECO:0000313" key="4">
    <source>
        <dbReference type="EMBL" id="ECS5571759.1"/>
    </source>
</evidence>
<evidence type="ECO:0000313" key="3">
    <source>
        <dbReference type="EMBL" id="ECS2243022.1"/>
    </source>
</evidence>
<evidence type="ECO:0000313" key="5">
    <source>
        <dbReference type="EMBL" id="ECT6425203.1"/>
    </source>
</evidence>
<dbReference type="EMBL" id="AAKNKP010000010">
    <property type="protein sequence ID" value="ECT6425203.1"/>
    <property type="molecule type" value="Genomic_DNA"/>
</dbReference>
<gene>
    <name evidence="5" type="ORF">A6E75_12060</name>
    <name evidence="7" type="ORF">A8D33_01425</name>
    <name evidence="3" type="ORF">APX06_13565</name>
    <name evidence="4" type="ORF">BGP46_21800</name>
    <name evidence="1" type="ORF">C3N96_12085</name>
    <name evidence="6" type="ORF">CGD37_16265</name>
    <name evidence="2" type="ORF">D4F32_17535</name>
    <name evidence="11" type="ORF">E4904_16740</name>
    <name evidence="8" type="ORF">G3454_004402</name>
    <name evidence="9" type="ORF">G4A16_004462</name>
    <name evidence="10" type="ORF">G4Y54_002471</name>
</gene>
<evidence type="ECO:0000313" key="11">
    <source>
        <dbReference type="EMBL" id="KAA7281648.1"/>
    </source>
</evidence>
<dbReference type="Proteomes" id="UP000323452">
    <property type="component" value="Unassembled WGS sequence"/>
</dbReference>
<dbReference type="Proteomes" id="UP000839902">
    <property type="component" value="Unassembled WGS sequence"/>
</dbReference>
<dbReference type="EMBL" id="AAHNXN010000023">
    <property type="protein sequence ID" value="EBY3766400.1"/>
    <property type="molecule type" value="Genomic_DNA"/>
</dbReference>
<dbReference type="EMBL" id="DAATOQ010000016">
    <property type="protein sequence ID" value="HAE8895994.1"/>
    <property type="molecule type" value="Genomic_DNA"/>
</dbReference>
<accession>A0A2T9QD95</accession>
<dbReference type="EMBL" id="AAKJYZ010000029">
    <property type="protein sequence ID" value="ECS5571759.1"/>
    <property type="molecule type" value="Genomic_DNA"/>
</dbReference>
<evidence type="ECO:0000313" key="1">
    <source>
        <dbReference type="EMBL" id="EBW1953585.1"/>
    </source>
</evidence>
<evidence type="ECO:0000313" key="6">
    <source>
        <dbReference type="EMBL" id="ECT9250070.1"/>
    </source>
</evidence>
<reference evidence="8" key="1">
    <citation type="journal article" date="2018" name="Genome Biol.">
        <title>SKESA: strategic k-mer extension for scrupulous assemblies.</title>
        <authorList>
            <person name="Souvorov A."/>
            <person name="Agarwala R."/>
            <person name="Lipman D.J."/>
        </authorList>
    </citation>
    <scope>NUCLEOTIDE SEQUENCE</scope>
    <source>
        <strain evidence="8">11-0573</strain>
        <strain evidence="9">11-7712</strain>
        <strain evidence="10">12-0352</strain>
    </source>
</reference>
<reference evidence="11 12" key="6">
    <citation type="journal article" date="2019" name="Proc. Natl. Acad. Sci. U.S.A.">
        <title>Microbiome composition shapes rapid genomic adaptation of Drosophila melanogaster.</title>
        <authorList>
            <person name="Rudman S.M."/>
            <person name="Greenblum S."/>
            <person name="Hughes R.C."/>
            <person name="Rajpurohit S."/>
            <person name="Kiratli O."/>
            <person name="Lowder D.B."/>
            <person name="Lemmon S.G."/>
            <person name="Petrov D.A."/>
            <person name="Chaston J.M."/>
            <person name="Schmidt P."/>
        </authorList>
    </citation>
    <scope>NUCLEOTIDE SEQUENCE [LARGE SCALE GENOMIC DNA]</scope>
    <source>
        <strain evidence="11 12">ME2L-19-234</strain>
    </source>
</reference>
<evidence type="ECO:0000313" key="8">
    <source>
        <dbReference type="EMBL" id="HAE3197160.1"/>
    </source>
</evidence>
<protein>
    <submittedName>
        <fullName evidence="6">DUF3396 domain-containing protein</fullName>
    </submittedName>
</protein>
<dbReference type="EMBL" id="DAARSL010000059">
    <property type="protein sequence ID" value="HAE3754596.1"/>
    <property type="molecule type" value="Genomic_DNA"/>
</dbReference>
<dbReference type="EMBL" id="SRAQ01000011">
    <property type="protein sequence ID" value="KAA7281648.1"/>
    <property type="molecule type" value="Genomic_DNA"/>
</dbReference>
<dbReference type="RefSeq" id="WP_023234119.1">
    <property type="nucleotide sequence ID" value="NZ_CP008925.1"/>
</dbReference>
<evidence type="ECO:0000313" key="10">
    <source>
        <dbReference type="EMBL" id="HAE8895994.1"/>
    </source>
</evidence>
<reference evidence="7" key="3">
    <citation type="submission" date="2018-07" db="EMBL/GenBank/DDBJ databases">
        <authorList>
            <consortium name="PulseNet: The National Subtyping Network for Foodborne Disease Surveillance"/>
            <person name="Tarr C.L."/>
            <person name="Trees E."/>
            <person name="Katz L.S."/>
            <person name="Carleton-Romer H.A."/>
            <person name="Stroika S."/>
            <person name="Kucerova Z."/>
            <person name="Roache K.F."/>
            <person name="Sabol A.L."/>
            <person name="Besser J."/>
            <person name="Gerner-Smidt P."/>
        </authorList>
    </citation>
    <scope>NUCLEOTIDE SEQUENCE</scope>
    <source>
        <strain evidence="7">PNUSAS002073</strain>
    </source>
</reference>
<comment type="caution">
    <text evidence="6">The sequence shown here is derived from an EMBL/GenBank/DDBJ whole genome shotgun (WGS) entry which is preliminary data.</text>
</comment>
<reference evidence="2" key="5">
    <citation type="submission" date="2018-09" db="EMBL/GenBank/DDBJ databases">
        <authorList>
            <person name="Ashton P.M."/>
            <person name="Dallman T."/>
            <person name="Nair S."/>
            <person name="De Pinna E."/>
            <person name="Peters T."/>
            <person name="Grant K."/>
        </authorList>
    </citation>
    <scope>NUCLEOTIDE SEQUENCE</scope>
    <source>
        <strain evidence="1">449466</strain>
        <strain evidence="2">579255</strain>
    </source>
</reference>
<evidence type="ECO:0000313" key="12">
    <source>
        <dbReference type="Proteomes" id="UP000323452"/>
    </source>
</evidence>
<name>A0A2T9QD95_SALET</name>
<sequence>MMDLDVLTRKVPEFTLRDEKDVVFTRLGISISLLLKQTHTHAKKVRIIECYRRFMAEFGDRLCFHRHEFDNMKKFNAENIAKVESNILESGPQIQCSWYVSDAKNKDVAPTCVMGYLGSTWRTEEECNNSGCLILILPWDYINTDAGLRKFNEWLVFLCEMLEPQSGDCGYCLTMPKDYHQYMSVEYQLALRYPSLSVISTIHLQSIANNNNLKTISWMTILDHSLVKRLGGLKWLEKELHAESSASVTRFSHGLIIQATEYPDLTPVSEGLNKSYQAVNKLLRPIRVPPENIDSLHLFGANQFNKATSIVWYARFDDGPLMVTPLRAGTPALVSGFWSTPLNHNRELFIRQGEMAPDIAGQEPGAAYWSLVREADSFSY</sequence>
<organism evidence="6">
    <name type="scientific">Salmonella enterica subsp. enterica serovar Cerro</name>
    <dbReference type="NCBI Taxonomy" id="340188"/>
    <lineage>
        <taxon>Bacteria</taxon>
        <taxon>Pseudomonadati</taxon>
        <taxon>Pseudomonadota</taxon>
        <taxon>Gammaproteobacteria</taxon>
        <taxon>Enterobacterales</taxon>
        <taxon>Enterobacteriaceae</taxon>
        <taxon>Salmonella</taxon>
    </lineage>
</organism>
<dbReference type="AlphaFoldDB" id="A0A2T9QD95"/>
<proteinExistence type="predicted"/>
<reference evidence="11" key="7">
    <citation type="submission" date="2019-03" db="EMBL/GenBank/DDBJ databases">
        <authorList>
            <person name="Levent G."/>
            <person name="Schlochtermeier A."/>
            <person name="Ives S.E."/>
            <person name="Norman K.N."/>
            <person name="Lawhon S.D."/>
            <person name="Loneragan G.H."/>
            <person name="Anderson R.C."/>
            <person name="Scott H.M."/>
        </authorList>
    </citation>
    <scope>NUCLEOTIDE SEQUENCE</scope>
    <source>
        <strain evidence="11">ME2L-19-234</strain>
    </source>
</reference>
<dbReference type="EMBL" id="AAKIXF010000012">
    <property type="protein sequence ID" value="ECS2243022.1"/>
    <property type="molecule type" value="Genomic_DNA"/>
</dbReference>
<reference evidence="8" key="2">
    <citation type="submission" date="2018-07" db="EMBL/GenBank/DDBJ databases">
        <authorList>
            <consortium name="NCBI Pathogen Detection Project"/>
        </authorList>
    </citation>
    <scope>NUCLEOTIDE SEQUENCE</scope>
    <source>
        <strain evidence="8">11-0573</strain>
        <strain evidence="9">11-7712</strain>
        <strain evidence="10">12-0352</strain>
    </source>
</reference>
<dbReference type="Pfam" id="PF11876">
    <property type="entry name" value="TsiV"/>
    <property type="match status" value="1"/>
</dbReference>
<dbReference type="EMBL" id="DAAROJ010000033">
    <property type="protein sequence ID" value="HAE3197160.1"/>
    <property type="molecule type" value="Genomic_DNA"/>
</dbReference>
<dbReference type="EMBL" id="AAKOHZ010000019">
    <property type="protein sequence ID" value="ECT9250070.1"/>
    <property type="molecule type" value="Genomic_DNA"/>
</dbReference>
<dbReference type="EMBL" id="AAHHQO010000010">
    <property type="protein sequence ID" value="EBW1953585.1"/>
    <property type="molecule type" value="Genomic_DNA"/>
</dbReference>
<evidence type="ECO:0000313" key="9">
    <source>
        <dbReference type="EMBL" id="HAE3754596.1"/>
    </source>
</evidence>